<sequence>MEANLFSLVDTTDRSRVFAWGMEIVDEDRSDAIVYRRDPETGRTFIGQHTSAESALKRYGRRVSLALVWEYEEPDHEDRTA</sequence>
<evidence type="ECO:0000313" key="2">
    <source>
        <dbReference type="Proteomes" id="UP000268727"/>
    </source>
</evidence>
<dbReference type="AlphaFoldDB" id="A0A3N1HAC2"/>
<reference evidence="1 2" key="1">
    <citation type="submission" date="2018-11" db="EMBL/GenBank/DDBJ databases">
        <title>Sequencing the genomes of 1000 actinobacteria strains.</title>
        <authorList>
            <person name="Klenk H.-P."/>
        </authorList>
    </citation>
    <scope>NUCLEOTIDE SEQUENCE [LARGE SCALE GENOMIC DNA]</scope>
    <source>
        <strain evidence="1 2">DSM 44231</strain>
    </source>
</reference>
<keyword evidence="2" id="KW-1185">Reference proteome</keyword>
<accession>A0A3N1HAC2</accession>
<dbReference type="Proteomes" id="UP000268727">
    <property type="component" value="Unassembled WGS sequence"/>
</dbReference>
<name>A0A3N1HAC2_9PSEU</name>
<evidence type="ECO:0000313" key="1">
    <source>
        <dbReference type="EMBL" id="ROP39232.1"/>
    </source>
</evidence>
<protein>
    <submittedName>
        <fullName evidence="1">Uncharacterized protein</fullName>
    </submittedName>
</protein>
<dbReference type="RefSeq" id="WP_170184864.1">
    <property type="nucleotide sequence ID" value="NZ_RJKM01000001.1"/>
</dbReference>
<organism evidence="1 2">
    <name type="scientific">Saccharothrix texasensis</name>
    <dbReference type="NCBI Taxonomy" id="103734"/>
    <lineage>
        <taxon>Bacteria</taxon>
        <taxon>Bacillati</taxon>
        <taxon>Actinomycetota</taxon>
        <taxon>Actinomycetes</taxon>
        <taxon>Pseudonocardiales</taxon>
        <taxon>Pseudonocardiaceae</taxon>
        <taxon>Saccharothrix</taxon>
    </lineage>
</organism>
<gene>
    <name evidence="1" type="ORF">EDD40_4611</name>
</gene>
<proteinExistence type="predicted"/>
<comment type="caution">
    <text evidence="1">The sequence shown here is derived from an EMBL/GenBank/DDBJ whole genome shotgun (WGS) entry which is preliminary data.</text>
</comment>
<dbReference type="EMBL" id="RJKM01000001">
    <property type="protein sequence ID" value="ROP39232.1"/>
    <property type="molecule type" value="Genomic_DNA"/>
</dbReference>